<dbReference type="InterPro" id="IPR013783">
    <property type="entry name" value="Ig-like_fold"/>
</dbReference>
<dbReference type="Ensembl" id="ENSCCAT00000034368.1">
    <property type="protein sequence ID" value="ENSCCAP00000016912.1"/>
    <property type="gene ID" value="ENSCCAG00000026264.1"/>
</dbReference>
<keyword evidence="3" id="KW-1185">Reference proteome</keyword>
<proteinExistence type="predicted"/>
<protein>
    <recommendedName>
        <fullName evidence="4">Interferon/interleukin receptor domain-containing protein</fullName>
    </recommendedName>
</protein>
<evidence type="ECO:0000256" key="1">
    <source>
        <dbReference type="SAM" id="Phobius"/>
    </source>
</evidence>
<dbReference type="GeneTree" id="ENSGT00510000048978"/>
<reference evidence="2" key="2">
    <citation type="submission" date="2025-09" db="UniProtKB">
        <authorList>
            <consortium name="Ensembl"/>
        </authorList>
    </citation>
    <scope>IDENTIFICATION</scope>
</reference>
<keyword evidence="1" id="KW-1133">Transmembrane helix</keyword>
<feature type="transmembrane region" description="Helical" evidence="1">
    <location>
        <begin position="57"/>
        <end position="79"/>
    </location>
</feature>
<organism evidence="2 3">
    <name type="scientific">Cebus imitator</name>
    <name type="common">Panamanian white-faced capuchin</name>
    <name type="synonym">Cebus capucinus imitator</name>
    <dbReference type="NCBI Taxonomy" id="2715852"/>
    <lineage>
        <taxon>Eukaryota</taxon>
        <taxon>Metazoa</taxon>
        <taxon>Chordata</taxon>
        <taxon>Craniata</taxon>
        <taxon>Vertebrata</taxon>
        <taxon>Euteleostomi</taxon>
        <taxon>Mammalia</taxon>
        <taxon>Eutheria</taxon>
        <taxon>Euarchontoglires</taxon>
        <taxon>Primates</taxon>
        <taxon>Haplorrhini</taxon>
        <taxon>Platyrrhini</taxon>
        <taxon>Cebidae</taxon>
        <taxon>Cebinae</taxon>
        <taxon>Cebus</taxon>
    </lineage>
</organism>
<dbReference type="Gene3D" id="2.60.40.10">
    <property type="entry name" value="Immunoglobulins"/>
    <property type="match status" value="1"/>
</dbReference>
<reference evidence="2" key="1">
    <citation type="submission" date="2025-08" db="UniProtKB">
        <authorList>
            <consortium name="Ensembl"/>
        </authorList>
    </citation>
    <scope>IDENTIFICATION</scope>
</reference>
<dbReference type="AlphaFoldDB" id="A0A2K5QLY6"/>
<dbReference type="STRING" id="9516.ENSCCAP00000016912"/>
<dbReference type="Proteomes" id="UP000233040">
    <property type="component" value="Unassembled WGS sequence"/>
</dbReference>
<accession>A0A2K5QLY6</accession>
<evidence type="ECO:0000313" key="2">
    <source>
        <dbReference type="Ensembl" id="ENSCCAP00000016912.1"/>
    </source>
</evidence>
<evidence type="ECO:0008006" key="4">
    <source>
        <dbReference type="Google" id="ProtNLM"/>
    </source>
</evidence>
<evidence type="ECO:0000313" key="3">
    <source>
        <dbReference type="Proteomes" id="UP000233040"/>
    </source>
</evidence>
<keyword evidence="1" id="KW-0472">Membrane</keyword>
<name>A0A2K5QLY6_CEBIM</name>
<keyword evidence="1" id="KW-0812">Transmembrane</keyword>
<sequence length="98" mass="10940">TLFPVTPHGQPVQITLQPAASERHCLSARTIYTFSVLKYSEFSQPACFLLEVPETNWVFLVLPSLLLLLLAIATGGVIWKSLMGNPWFQQAKMPRALV</sequence>